<dbReference type="InterPro" id="IPR036875">
    <property type="entry name" value="Znf_CCHC_sf"/>
</dbReference>
<name>A0AAQ3MIE7_VIGMU</name>
<dbReference type="InterPro" id="IPR001878">
    <property type="entry name" value="Znf_CCHC"/>
</dbReference>
<organism evidence="4 5">
    <name type="scientific">Vigna mungo</name>
    <name type="common">Black gram</name>
    <name type="synonym">Phaseolus mungo</name>
    <dbReference type="NCBI Taxonomy" id="3915"/>
    <lineage>
        <taxon>Eukaryota</taxon>
        <taxon>Viridiplantae</taxon>
        <taxon>Streptophyta</taxon>
        <taxon>Embryophyta</taxon>
        <taxon>Tracheophyta</taxon>
        <taxon>Spermatophyta</taxon>
        <taxon>Magnoliopsida</taxon>
        <taxon>eudicotyledons</taxon>
        <taxon>Gunneridae</taxon>
        <taxon>Pentapetalae</taxon>
        <taxon>rosids</taxon>
        <taxon>fabids</taxon>
        <taxon>Fabales</taxon>
        <taxon>Fabaceae</taxon>
        <taxon>Papilionoideae</taxon>
        <taxon>50 kb inversion clade</taxon>
        <taxon>NPAAA clade</taxon>
        <taxon>indigoferoid/millettioid clade</taxon>
        <taxon>Phaseoleae</taxon>
        <taxon>Vigna</taxon>
    </lineage>
</organism>
<keyword evidence="1" id="KW-0862">Zinc</keyword>
<feature type="compositionally biased region" description="Basic and acidic residues" evidence="2">
    <location>
        <begin position="243"/>
        <end position="257"/>
    </location>
</feature>
<accession>A0AAQ3MIE7</accession>
<evidence type="ECO:0000313" key="5">
    <source>
        <dbReference type="Proteomes" id="UP001374535"/>
    </source>
</evidence>
<gene>
    <name evidence="4" type="ORF">V8G54_037078</name>
</gene>
<keyword evidence="1" id="KW-0863">Zinc-finger</keyword>
<evidence type="ECO:0000259" key="3">
    <source>
        <dbReference type="PROSITE" id="PS50158"/>
    </source>
</evidence>
<dbReference type="Proteomes" id="UP001374535">
    <property type="component" value="Chromosome 11"/>
</dbReference>
<dbReference type="EMBL" id="CP144690">
    <property type="protein sequence ID" value="WVY91564.1"/>
    <property type="molecule type" value="Genomic_DNA"/>
</dbReference>
<protein>
    <recommendedName>
        <fullName evidence="3">CCHC-type domain-containing protein</fullName>
    </recommendedName>
</protein>
<reference evidence="4 5" key="1">
    <citation type="journal article" date="2023" name="Life. Sci Alliance">
        <title>Evolutionary insights into 3D genome organization and epigenetic landscape of Vigna mungo.</title>
        <authorList>
            <person name="Junaid A."/>
            <person name="Singh B."/>
            <person name="Bhatia S."/>
        </authorList>
    </citation>
    <scope>NUCLEOTIDE SEQUENCE [LARGE SCALE GENOMIC DNA]</scope>
    <source>
        <strain evidence="4">Urdbean</strain>
    </source>
</reference>
<evidence type="ECO:0000256" key="1">
    <source>
        <dbReference type="PROSITE-ProRule" id="PRU00047"/>
    </source>
</evidence>
<dbReference type="Pfam" id="PF14223">
    <property type="entry name" value="Retrotran_gag_2"/>
    <property type="match status" value="1"/>
</dbReference>
<dbReference type="GO" id="GO:0008270">
    <property type="term" value="F:zinc ion binding"/>
    <property type="evidence" value="ECO:0007669"/>
    <property type="project" value="UniProtKB-KW"/>
</dbReference>
<sequence>MAGGDNHISTVNLPILTKKNWDRWSAQMRILFKFQDVSDVVESDCQEFASGTTDEQKVIAKKKDNKALFIIHQCVDDVHFEKIRNVSTAKEAWNILVRSHAGSEKIKRMKLQILRRQYELLQMEDSDRIGEYFNKILTITNQMKGCGESITELMIIEKILRSLPQKFDHKVMAIEVSKDLSKMQIEELQSSLEAHEMRLVDRDSIKNSGQALKVYHSKNDERKKWKGKGAKGNWKADRIEYDHDNKSESVERNGRSEKNKKKKDKRSVECFNCHRLGHYSYECYADKRKQKKYQEL</sequence>
<keyword evidence="5" id="KW-1185">Reference proteome</keyword>
<feature type="domain" description="CCHC-type" evidence="3">
    <location>
        <begin position="270"/>
        <end position="283"/>
    </location>
</feature>
<feature type="region of interest" description="Disordered" evidence="2">
    <location>
        <begin position="243"/>
        <end position="266"/>
    </location>
</feature>
<dbReference type="PANTHER" id="PTHR35317:SF23">
    <property type="entry name" value="OS04G0629600 PROTEIN"/>
    <property type="match status" value="1"/>
</dbReference>
<evidence type="ECO:0000313" key="4">
    <source>
        <dbReference type="EMBL" id="WVY91564.1"/>
    </source>
</evidence>
<dbReference type="PROSITE" id="PS50158">
    <property type="entry name" value="ZF_CCHC"/>
    <property type="match status" value="1"/>
</dbReference>
<dbReference type="PANTHER" id="PTHR35317">
    <property type="entry name" value="OS04G0629600 PROTEIN"/>
    <property type="match status" value="1"/>
</dbReference>
<dbReference type="AlphaFoldDB" id="A0AAQ3MIE7"/>
<keyword evidence="1" id="KW-0479">Metal-binding</keyword>
<dbReference type="GO" id="GO:0003676">
    <property type="term" value="F:nucleic acid binding"/>
    <property type="evidence" value="ECO:0007669"/>
    <property type="project" value="InterPro"/>
</dbReference>
<dbReference type="SUPFAM" id="SSF57756">
    <property type="entry name" value="Retrovirus zinc finger-like domains"/>
    <property type="match status" value="1"/>
</dbReference>
<proteinExistence type="predicted"/>
<evidence type="ECO:0000256" key="2">
    <source>
        <dbReference type="SAM" id="MobiDB-lite"/>
    </source>
</evidence>